<keyword evidence="2" id="KW-1185">Reference proteome</keyword>
<accession>A0A1W1VWT0</accession>
<protein>
    <submittedName>
        <fullName evidence="1">Uncharacterized protein</fullName>
    </submittedName>
</protein>
<evidence type="ECO:0000313" key="1">
    <source>
        <dbReference type="EMBL" id="SMB97713.1"/>
    </source>
</evidence>
<dbReference type="RefSeq" id="WP_084665509.1">
    <property type="nucleotide sequence ID" value="NZ_LT838272.1"/>
</dbReference>
<name>A0A1W1VWT0_9FIRM</name>
<gene>
    <name evidence="1" type="ORF">SAMN00808754_1924</name>
</gene>
<dbReference type="Proteomes" id="UP000192569">
    <property type="component" value="Chromosome I"/>
</dbReference>
<dbReference type="EMBL" id="LT838272">
    <property type="protein sequence ID" value="SMB97713.1"/>
    <property type="molecule type" value="Genomic_DNA"/>
</dbReference>
<reference evidence="1 2" key="1">
    <citation type="submission" date="2017-04" db="EMBL/GenBank/DDBJ databases">
        <authorList>
            <person name="Afonso C.L."/>
            <person name="Miller P.J."/>
            <person name="Scott M.A."/>
            <person name="Spackman E."/>
            <person name="Goraichik I."/>
            <person name="Dimitrov K.M."/>
            <person name="Suarez D.L."/>
            <person name="Swayne D.E."/>
        </authorList>
    </citation>
    <scope>NUCLEOTIDE SEQUENCE [LARGE SCALE GENOMIC DNA]</scope>
    <source>
        <strain evidence="1 2">ToBE</strain>
    </source>
</reference>
<sequence length="94" mass="10435">MCPVCFSEWEGEGPCLDCLLDIALAEVAADVCADEKGKDLYYAGEVGELDEESARMLIKESIAEPVTCPDCGKELRETCCAFHCRDCGTRYWKE</sequence>
<organism evidence="1 2">
    <name type="scientific">Thermanaeromonas toyohensis ToBE</name>
    <dbReference type="NCBI Taxonomy" id="698762"/>
    <lineage>
        <taxon>Bacteria</taxon>
        <taxon>Bacillati</taxon>
        <taxon>Bacillota</taxon>
        <taxon>Clostridia</taxon>
        <taxon>Neomoorellales</taxon>
        <taxon>Neomoorellaceae</taxon>
        <taxon>Thermanaeromonas</taxon>
    </lineage>
</organism>
<dbReference type="STRING" id="698762.SAMN00808754_1924"/>
<dbReference type="AlphaFoldDB" id="A0A1W1VWT0"/>
<evidence type="ECO:0000313" key="2">
    <source>
        <dbReference type="Proteomes" id="UP000192569"/>
    </source>
</evidence>
<proteinExistence type="predicted"/>